<evidence type="ECO:0000256" key="11">
    <source>
        <dbReference type="ARBA" id="ARBA00023136"/>
    </source>
</evidence>
<dbReference type="Proteomes" id="UP000796880">
    <property type="component" value="Unassembled WGS sequence"/>
</dbReference>
<dbReference type="GO" id="GO:0016705">
    <property type="term" value="F:oxidoreductase activity, acting on paired donors, with incorporation or reduction of molecular oxygen"/>
    <property type="evidence" value="ECO:0007669"/>
    <property type="project" value="InterPro"/>
</dbReference>
<proteinExistence type="inferred from homology"/>
<dbReference type="GO" id="GO:0016132">
    <property type="term" value="P:brassinosteroid biosynthetic process"/>
    <property type="evidence" value="ECO:0007669"/>
    <property type="project" value="TreeGrafter"/>
</dbReference>
<organism evidence="15 16">
    <name type="scientific">Rhamnella rubrinervis</name>
    <dbReference type="NCBI Taxonomy" id="2594499"/>
    <lineage>
        <taxon>Eukaryota</taxon>
        <taxon>Viridiplantae</taxon>
        <taxon>Streptophyta</taxon>
        <taxon>Embryophyta</taxon>
        <taxon>Tracheophyta</taxon>
        <taxon>Spermatophyta</taxon>
        <taxon>Magnoliopsida</taxon>
        <taxon>eudicotyledons</taxon>
        <taxon>Gunneridae</taxon>
        <taxon>Pentapetalae</taxon>
        <taxon>rosids</taxon>
        <taxon>fabids</taxon>
        <taxon>Rosales</taxon>
        <taxon>Rhamnaceae</taxon>
        <taxon>rhamnoid group</taxon>
        <taxon>Rhamneae</taxon>
        <taxon>Rhamnella</taxon>
    </lineage>
</organism>
<sequence length="484" mass="54637">MWSNVGLCIAAALLVTYITHWIIKHWSNPKCKNGVVLPPGSMGLPFIGETLSLIIPSYSLDLHPFIKTRIQRYGTIFRTSVAGRPVVVSADPEFNNYVVAQEGRLVEIYYMDTFSKIFKQEGDDETRTTSTGAVHRYIRGITLTHFGSEKLKQTLLPQMQESVDKTLTAWSTQPSVEVKYAASVMFLNFSAKKMFSYDADTSPVDLGGRYSRIINGLMSFPLNIPGTAYHTCLKDQEKVTNMLREVVKDRRNSPERNQSDLLGQMVNDMDKEEFLSDDFIVHLVFGSLFASFESVSAVVALALHLLSHHPSALQELTAEHHEILSRKSRENPSSSLTWDEYKSMTFTLQVINETLRLGNVAPGLLRRALKDIEVQEKGFTIPAGWTIMVANSALQLNPDNFENPTEFNPWRWKDLEQYVVAKNFKPFGGGTRQCAGAEYSRVFLCTFFHVLLTKYMWTKIKGGPISRNPVLGFGKGIHIKFSQQ</sequence>
<dbReference type="GO" id="GO:0016020">
    <property type="term" value="C:membrane"/>
    <property type="evidence" value="ECO:0007669"/>
    <property type="project" value="UniProtKB-SubCell"/>
</dbReference>
<feature type="binding site" description="axial binding residue" evidence="12">
    <location>
        <position position="434"/>
    </location>
    <ligand>
        <name>heme</name>
        <dbReference type="ChEBI" id="CHEBI:30413"/>
    </ligand>
    <ligandPart>
        <name>Fe</name>
        <dbReference type="ChEBI" id="CHEBI:18248"/>
    </ligandPart>
</feature>
<dbReference type="PROSITE" id="PS00086">
    <property type="entry name" value="CYTOCHROME_P450"/>
    <property type="match status" value="1"/>
</dbReference>
<dbReference type="InterPro" id="IPR002401">
    <property type="entry name" value="Cyt_P450_E_grp-I"/>
</dbReference>
<evidence type="ECO:0000256" key="2">
    <source>
        <dbReference type="ARBA" id="ARBA00004167"/>
    </source>
</evidence>
<evidence type="ECO:0000256" key="9">
    <source>
        <dbReference type="ARBA" id="ARBA00023004"/>
    </source>
</evidence>
<dbReference type="InterPro" id="IPR001128">
    <property type="entry name" value="Cyt_P450"/>
</dbReference>
<evidence type="ECO:0000256" key="14">
    <source>
        <dbReference type="SAM" id="Phobius"/>
    </source>
</evidence>
<keyword evidence="5 14" id="KW-0812">Transmembrane</keyword>
<evidence type="ECO:0000256" key="1">
    <source>
        <dbReference type="ARBA" id="ARBA00001971"/>
    </source>
</evidence>
<comment type="cofactor">
    <cofactor evidence="1 12">
        <name>heme</name>
        <dbReference type="ChEBI" id="CHEBI:30413"/>
    </cofactor>
</comment>
<dbReference type="Gene3D" id="1.10.630.10">
    <property type="entry name" value="Cytochrome P450"/>
    <property type="match status" value="1"/>
</dbReference>
<keyword evidence="7 14" id="KW-1133">Transmembrane helix</keyword>
<feature type="transmembrane region" description="Helical" evidence="14">
    <location>
        <begin position="5"/>
        <end position="23"/>
    </location>
</feature>
<comment type="subcellular location">
    <subcellularLocation>
        <location evidence="2">Membrane</location>
        <topology evidence="2">Single-pass membrane protein</topology>
    </subcellularLocation>
</comment>
<evidence type="ECO:0000313" key="15">
    <source>
        <dbReference type="EMBL" id="KAF3434850.1"/>
    </source>
</evidence>
<evidence type="ECO:0000256" key="13">
    <source>
        <dbReference type="RuleBase" id="RU000461"/>
    </source>
</evidence>
<accession>A0A8K0DW30</accession>
<evidence type="ECO:0000256" key="4">
    <source>
        <dbReference type="ARBA" id="ARBA00022617"/>
    </source>
</evidence>
<name>A0A8K0DW30_9ROSA</name>
<dbReference type="InterPro" id="IPR036396">
    <property type="entry name" value="Cyt_P450_sf"/>
</dbReference>
<dbReference type="AlphaFoldDB" id="A0A8K0DW30"/>
<dbReference type="GO" id="GO:0020037">
    <property type="term" value="F:heme binding"/>
    <property type="evidence" value="ECO:0007669"/>
    <property type="project" value="InterPro"/>
</dbReference>
<keyword evidence="8 13" id="KW-0560">Oxidoreductase</keyword>
<evidence type="ECO:0000256" key="12">
    <source>
        <dbReference type="PIRSR" id="PIRSR602401-1"/>
    </source>
</evidence>
<dbReference type="PANTHER" id="PTHR24286:SF305">
    <property type="entry name" value="CYTOCHROME P450 708A2"/>
    <property type="match status" value="1"/>
</dbReference>
<evidence type="ECO:0000256" key="3">
    <source>
        <dbReference type="ARBA" id="ARBA00010617"/>
    </source>
</evidence>
<keyword evidence="16" id="KW-1185">Reference proteome</keyword>
<reference evidence="15" key="1">
    <citation type="submission" date="2020-03" db="EMBL/GenBank/DDBJ databases">
        <title>A high-quality chromosome-level genome assembly of a woody plant with both climbing and erect habits, Rhamnella rubrinervis.</title>
        <authorList>
            <person name="Lu Z."/>
            <person name="Yang Y."/>
            <person name="Zhu X."/>
            <person name="Sun Y."/>
        </authorList>
    </citation>
    <scope>NUCLEOTIDE SEQUENCE</scope>
    <source>
        <strain evidence="15">BYM</strain>
        <tissue evidence="15">Leaf</tissue>
    </source>
</reference>
<evidence type="ECO:0008006" key="17">
    <source>
        <dbReference type="Google" id="ProtNLM"/>
    </source>
</evidence>
<evidence type="ECO:0000256" key="8">
    <source>
        <dbReference type="ARBA" id="ARBA00023002"/>
    </source>
</evidence>
<dbReference type="GO" id="GO:0010268">
    <property type="term" value="P:brassinosteroid homeostasis"/>
    <property type="evidence" value="ECO:0007669"/>
    <property type="project" value="TreeGrafter"/>
</dbReference>
<dbReference type="OrthoDB" id="1372046at2759"/>
<evidence type="ECO:0000256" key="10">
    <source>
        <dbReference type="ARBA" id="ARBA00023033"/>
    </source>
</evidence>
<gene>
    <name evidence="15" type="ORF">FNV43_RR21937</name>
</gene>
<dbReference type="GO" id="GO:0016125">
    <property type="term" value="P:sterol metabolic process"/>
    <property type="evidence" value="ECO:0007669"/>
    <property type="project" value="TreeGrafter"/>
</dbReference>
<dbReference type="SUPFAM" id="SSF48264">
    <property type="entry name" value="Cytochrome P450"/>
    <property type="match status" value="1"/>
</dbReference>
<evidence type="ECO:0000256" key="5">
    <source>
        <dbReference type="ARBA" id="ARBA00022692"/>
    </source>
</evidence>
<keyword evidence="6 12" id="KW-0479">Metal-binding</keyword>
<protein>
    <recommendedName>
        <fullName evidence="17">Cytochrome P450</fullName>
    </recommendedName>
</protein>
<evidence type="ECO:0000313" key="16">
    <source>
        <dbReference type="Proteomes" id="UP000796880"/>
    </source>
</evidence>
<evidence type="ECO:0000256" key="6">
    <source>
        <dbReference type="ARBA" id="ARBA00022723"/>
    </source>
</evidence>
<dbReference type="FunFam" id="1.10.630.10:FF:000020">
    <property type="entry name" value="Cytochrome P450 family protein"/>
    <property type="match status" value="1"/>
</dbReference>
<comment type="caution">
    <text evidence="15">The sequence shown here is derived from an EMBL/GenBank/DDBJ whole genome shotgun (WGS) entry which is preliminary data.</text>
</comment>
<evidence type="ECO:0000256" key="7">
    <source>
        <dbReference type="ARBA" id="ARBA00022989"/>
    </source>
</evidence>
<dbReference type="CDD" id="cd11043">
    <property type="entry name" value="CYP90-like"/>
    <property type="match status" value="1"/>
</dbReference>
<keyword evidence="9 12" id="KW-0408">Iron</keyword>
<dbReference type="EMBL" id="VOIH02000010">
    <property type="protein sequence ID" value="KAF3434850.1"/>
    <property type="molecule type" value="Genomic_DNA"/>
</dbReference>
<comment type="similarity">
    <text evidence="3 13">Belongs to the cytochrome P450 family.</text>
</comment>
<keyword evidence="11 14" id="KW-0472">Membrane</keyword>
<dbReference type="PRINTS" id="PR00463">
    <property type="entry name" value="EP450I"/>
</dbReference>
<dbReference type="InterPro" id="IPR017972">
    <property type="entry name" value="Cyt_P450_CS"/>
</dbReference>
<dbReference type="GO" id="GO:0005506">
    <property type="term" value="F:iron ion binding"/>
    <property type="evidence" value="ECO:0007669"/>
    <property type="project" value="InterPro"/>
</dbReference>
<keyword evidence="4 12" id="KW-0349">Heme</keyword>
<dbReference type="PANTHER" id="PTHR24286">
    <property type="entry name" value="CYTOCHROME P450 26"/>
    <property type="match status" value="1"/>
</dbReference>
<dbReference type="Pfam" id="PF00067">
    <property type="entry name" value="p450"/>
    <property type="match status" value="1"/>
</dbReference>
<dbReference type="GO" id="GO:0004497">
    <property type="term" value="F:monooxygenase activity"/>
    <property type="evidence" value="ECO:0007669"/>
    <property type="project" value="UniProtKB-KW"/>
</dbReference>
<keyword evidence="10 13" id="KW-0503">Monooxygenase</keyword>